<dbReference type="Proteomes" id="UP000724149">
    <property type="component" value="Unassembled WGS sequence"/>
</dbReference>
<name>A0ABS2GK41_9FIRM</name>
<dbReference type="Gene3D" id="1.10.10.10">
    <property type="entry name" value="Winged helix-like DNA-binding domain superfamily/Winged helix DNA-binding domain"/>
    <property type="match status" value="1"/>
</dbReference>
<accession>A0ABS2GK41</accession>
<dbReference type="Pfam" id="PF13730">
    <property type="entry name" value="HTH_36"/>
    <property type="match status" value="1"/>
</dbReference>
<evidence type="ECO:0000313" key="1">
    <source>
        <dbReference type="EMBL" id="MBM6922827.1"/>
    </source>
</evidence>
<evidence type="ECO:0000313" key="2">
    <source>
        <dbReference type="Proteomes" id="UP000724149"/>
    </source>
</evidence>
<protein>
    <submittedName>
        <fullName evidence="1">Helix-turn-helix domain-containing protein</fullName>
    </submittedName>
</protein>
<proteinExistence type="predicted"/>
<comment type="caution">
    <text evidence="1">The sequence shown here is derived from an EMBL/GenBank/DDBJ whole genome shotgun (WGS) entry which is preliminary data.</text>
</comment>
<dbReference type="EMBL" id="JACSNR010000003">
    <property type="protein sequence ID" value="MBM6922827.1"/>
    <property type="molecule type" value="Genomic_DNA"/>
</dbReference>
<dbReference type="InterPro" id="IPR036388">
    <property type="entry name" value="WH-like_DNA-bd_sf"/>
</dbReference>
<keyword evidence="2" id="KW-1185">Reference proteome</keyword>
<organism evidence="1 2">
    <name type="scientific">Hydrogenoanaerobacterium saccharovorans</name>
    <dbReference type="NCBI Taxonomy" id="474960"/>
    <lineage>
        <taxon>Bacteria</taxon>
        <taxon>Bacillati</taxon>
        <taxon>Bacillota</taxon>
        <taxon>Clostridia</taxon>
        <taxon>Eubacteriales</taxon>
        <taxon>Oscillospiraceae</taxon>
        <taxon>Hydrogenoanaerobacterium</taxon>
    </lineage>
</organism>
<gene>
    <name evidence="1" type="ORF">H9X81_03850</name>
</gene>
<reference evidence="1 2" key="1">
    <citation type="journal article" date="2021" name="Sci. Rep.">
        <title>The distribution of antibiotic resistance genes in chicken gut microbiota commensals.</title>
        <authorList>
            <person name="Juricova H."/>
            <person name="Matiasovicova J."/>
            <person name="Kubasova T."/>
            <person name="Cejkova D."/>
            <person name="Rychlik I."/>
        </authorList>
    </citation>
    <scope>NUCLEOTIDE SEQUENCE [LARGE SCALE GENOMIC DNA]</scope>
    <source>
        <strain evidence="1 2">An564</strain>
    </source>
</reference>
<sequence>MKKTLQFRRERPFVMVDYAVVMSGQLSVYELAVYLVLCAYADSREGTCFPSYQTIAGKAGCSRRKAIDAVARLESLGLIRKEVRKNPCGDNSSNLYTVVAAPPIAAPPSHAEGTPDDALHFLVVYAGIDRASCKSECRDLRIRCSRLRIAPSLTPSCRAIPVRGSPSQ</sequence>